<evidence type="ECO:0000259" key="7">
    <source>
        <dbReference type="Pfam" id="PF01179"/>
    </source>
</evidence>
<accession>A0ABR7RSU6</accession>
<dbReference type="Gene3D" id="2.70.98.20">
    <property type="entry name" value="Copper amine oxidase, catalytic domain"/>
    <property type="match status" value="1"/>
</dbReference>
<proteinExistence type="inferred from homology"/>
<dbReference type="InterPro" id="IPR049948">
    <property type="entry name" value="Cu_Am_ox_TPQ-bd"/>
</dbReference>
<comment type="caution">
    <text evidence="10">The sequence shown here is derived from an EMBL/GenBank/DDBJ whole genome shotgun (WGS) entry which is preliminary data.</text>
</comment>
<keyword evidence="4 6" id="KW-0560">Oxidoreductase</keyword>
<evidence type="ECO:0000313" key="10">
    <source>
        <dbReference type="EMBL" id="MBC9209416.1"/>
    </source>
</evidence>
<dbReference type="InterPro" id="IPR016182">
    <property type="entry name" value="Cu_amine_oxidase_N-reg"/>
</dbReference>
<dbReference type="InterPro" id="IPR015800">
    <property type="entry name" value="Cu_amine_oxidase_N2"/>
</dbReference>
<dbReference type="Gene3D" id="3.10.450.40">
    <property type="match status" value="2"/>
</dbReference>
<keyword evidence="2 6" id="KW-0479">Metal-binding</keyword>
<comment type="similarity">
    <text evidence="1 6">Belongs to the copper/topaquinone oxidase family.</text>
</comment>
<dbReference type="PANTHER" id="PTHR10638:SF41">
    <property type="entry name" value="AMINE OXIDASE"/>
    <property type="match status" value="1"/>
</dbReference>
<dbReference type="Pfam" id="PF02727">
    <property type="entry name" value="Cu_amine_oxidN2"/>
    <property type="match status" value="1"/>
</dbReference>
<keyword evidence="3 6" id="KW-0801">TPQ</keyword>
<dbReference type="InterPro" id="IPR015798">
    <property type="entry name" value="Cu_amine_oxidase_C"/>
</dbReference>
<dbReference type="Pfam" id="PF02728">
    <property type="entry name" value="Cu_amine_oxidN3"/>
    <property type="match status" value="1"/>
</dbReference>
<dbReference type="SUPFAM" id="SSF54416">
    <property type="entry name" value="Amine oxidase N-terminal region"/>
    <property type="match status" value="2"/>
</dbReference>
<protein>
    <recommendedName>
        <fullName evidence="6">Amine oxidase</fullName>
        <ecNumber evidence="6">1.4.3.-</ecNumber>
    </recommendedName>
</protein>
<feature type="domain" description="Copper amine oxidase N3-terminal" evidence="9">
    <location>
        <begin position="115"/>
        <end position="211"/>
    </location>
</feature>
<sequence length="653" mass="73090">MDTVPAGTAATCCSTTAAARPVAPPHPLDPLTPAELRRVVAIIRADATLGERLLFETVELMEPDKAALSAWPAQPVPRIARANLFHARENGVWRLLVSLDEGKVLRAEHRPDARPLIQIEQFLEVEGIVRADPRFIEACRRRGVEDMEKVCVDPWSAGNFGVAGEEGRYLVHTFAWLRLREHENFYAHPIEGLNAVVDLKAGTVLRVDDYGDVPIPMAEVNYDHRFQAETRDPYKPLDVVQPEGVSFTMEGNLLRWDRWSVRIGFNAREALTLHDIRYVERPILHRASLVEMVVPYGSPENGHFRKNVFDVGEYGLGKLANSLKLGCDCLGTIQYLDAHLGTMTGGVMTIENAVCIHEEDAGLLWKHWDFRTNRAEVRRARKLVISCICTVGNYEYALYWYLHTDGAIQFEVKATGIINTAACLPGQPGKYGREVSPGVVGQIHQHIFCARLEMAVDGAGNSVVECNTYAEEAAANPHGNAFYEQETTLRTELEACRRIEPATMRYWKVVNPNRRNHVGGATGYKLEPTHCVTPFVREDSPSGRRAAFTRNHLWVTAFHPEERYPAGEYMNHSDGHDDLSELVKQDRPIENADLVVWHSFGLHHPVRLEDFPVQPCISTGFRLMPSGFFDRNPGIDLAPGTNAASRHAKACCS</sequence>
<dbReference type="SUPFAM" id="SSF49998">
    <property type="entry name" value="Amine oxidase catalytic domain"/>
    <property type="match status" value="1"/>
</dbReference>
<feature type="domain" description="Copper amine oxidase catalytic" evidence="7">
    <location>
        <begin position="238"/>
        <end position="634"/>
    </location>
</feature>
<reference evidence="10 11" key="1">
    <citation type="journal article" date="2013" name="Int. J. Syst. Evol. Microbiol.">
        <title>Roseomonas aerophila sp. nov., isolated from air.</title>
        <authorList>
            <person name="Kim S.J."/>
            <person name="Weon H.Y."/>
            <person name="Ahn J.H."/>
            <person name="Hong S.B."/>
            <person name="Seok S.J."/>
            <person name="Whang K.S."/>
            <person name="Kwon S.W."/>
        </authorList>
    </citation>
    <scope>NUCLEOTIDE SEQUENCE [LARGE SCALE GENOMIC DNA]</scope>
    <source>
        <strain evidence="10 11">NBRC 108923</strain>
    </source>
</reference>
<dbReference type="InterPro" id="IPR015802">
    <property type="entry name" value="Cu_amine_oxidase_N3"/>
</dbReference>
<evidence type="ECO:0000256" key="5">
    <source>
        <dbReference type="ARBA" id="ARBA00023008"/>
    </source>
</evidence>
<keyword evidence="11" id="KW-1185">Reference proteome</keyword>
<evidence type="ECO:0000256" key="1">
    <source>
        <dbReference type="ARBA" id="ARBA00007983"/>
    </source>
</evidence>
<keyword evidence="5 6" id="KW-0186">Copper</keyword>
<feature type="domain" description="Copper amine oxidase N2-terminal" evidence="8">
    <location>
        <begin position="26"/>
        <end position="107"/>
    </location>
</feature>
<dbReference type="PANTHER" id="PTHR10638">
    <property type="entry name" value="COPPER AMINE OXIDASE"/>
    <property type="match status" value="1"/>
</dbReference>
<evidence type="ECO:0000256" key="6">
    <source>
        <dbReference type="RuleBase" id="RU000672"/>
    </source>
</evidence>
<evidence type="ECO:0000259" key="9">
    <source>
        <dbReference type="Pfam" id="PF02728"/>
    </source>
</evidence>
<evidence type="ECO:0000256" key="3">
    <source>
        <dbReference type="ARBA" id="ARBA00022772"/>
    </source>
</evidence>
<dbReference type="NCBIfam" id="NF008559">
    <property type="entry name" value="PRK11504.1"/>
    <property type="match status" value="1"/>
</dbReference>
<gene>
    <name evidence="10" type="ORF">IBL26_21395</name>
</gene>
<evidence type="ECO:0000313" key="11">
    <source>
        <dbReference type="Proteomes" id="UP000626026"/>
    </source>
</evidence>
<evidence type="ECO:0000256" key="2">
    <source>
        <dbReference type="ARBA" id="ARBA00022723"/>
    </source>
</evidence>
<comment type="cofactor">
    <cofactor evidence="6">
        <name>Cu cation</name>
        <dbReference type="ChEBI" id="CHEBI:23378"/>
    </cofactor>
    <text evidence="6">Contains 1 topaquinone per subunit.</text>
</comment>
<evidence type="ECO:0000256" key="4">
    <source>
        <dbReference type="ARBA" id="ARBA00023002"/>
    </source>
</evidence>
<comment type="PTM">
    <text evidence="6">Topaquinone (TPQ) is generated by copper-dependent autoxidation of a specific tyrosyl residue.</text>
</comment>
<dbReference type="EC" id="1.4.3.-" evidence="6"/>
<dbReference type="Pfam" id="PF01179">
    <property type="entry name" value="Cu_amine_oxid"/>
    <property type="match status" value="1"/>
</dbReference>
<dbReference type="PROSITE" id="PS01164">
    <property type="entry name" value="COPPER_AMINE_OXID_1"/>
    <property type="match status" value="1"/>
</dbReference>
<dbReference type="InterPro" id="IPR036460">
    <property type="entry name" value="Cu_amine_oxidase_C_sf"/>
</dbReference>
<organism evidence="10 11">
    <name type="scientific">Teichococcus aerophilus</name>
    <dbReference type="NCBI Taxonomy" id="1224513"/>
    <lineage>
        <taxon>Bacteria</taxon>
        <taxon>Pseudomonadati</taxon>
        <taxon>Pseudomonadota</taxon>
        <taxon>Alphaproteobacteria</taxon>
        <taxon>Acetobacterales</taxon>
        <taxon>Roseomonadaceae</taxon>
        <taxon>Roseomonas</taxon>
    </lineage>
</organism>
<dbReference type="Proteomes" id="UP000626026">
    <property type="component" value="Unassembled WGS sequence"/>
</dbReference>
<name>A0ABR7RSU6_9PROT</name>
<dbReference type="InterPro" id="IPR000269">
    <property type="entry name" value="Cu_amine_oxidase"/>
</dbReference>
<dbReference type="RefSeq" id="WP_187786553.1">
    <property type="nucleotide sequence ID" value="NZ_JACTVA010000054.1"/>
</dbReference>
<dbReference type="EMBL" id="JACTVA010000054">
    <property type="protein sequence ID" value="MBC9209416.1"/>
    <property type="molecule type" value="Genomic_DNA"/>
</dbReference>
<evidence type="ECO:0000259" key="8">
    <source>
        <dbReference type="Pfam" id="PF02727"/>
    </source>
</evidence>